<keyword evidence="3" id="KW-0694">RNA-binding</keyword>
<keyword evidence="4 7" id="KW-0689">Ribosomal protein</keyword>
<dbReference type="Gene3D" id="1.10.455.10">
    <property type="entry name" value="Ribosomal protein S7 domain"/>
    <property type="match status" value="1"/>
</dbReference>
<dbReference type="Pfam" id="PF00177">
    <property type="entry name" value="Ribosomal_S7"/>
    <property type="match status" value="1"/>
</dbReference>
<dbReference type="GO" id="GO:0019843">
    <property type="term" value="F:rRNA binding"/>
    <property type="evidence" value="ECO:0007669"/>
    <property type="project" value="UniProtKB-KW"/>
</dbReference>
<geneLocation type="mitochondrion" evidence="7"/>
<dbReference type="AlphaFoldDB" id="A0A023PJC9"/>
<dbReference type="GO" id="GO:0015935">
    <property type="term" value="C:small ribosomal subunit"/>
    <property type="evidence" value="ECO:0007669"/>
    <property type="project" value="InterPro"/>
</dbReference>
<evidence type="ECO:0000256" key="4">
    <source>
        <dbReference type="ARBA" id="ARBA00022980"/>
    </source>
</evidence>
<name>A0A023PJC9_9STRA</name>
<evidence type="ECO:0000256" key="5">
    <source>
        <dbReference type="ARBA" id="ARBA00023274"/>
    </source>
</evidence>
<accession>A0A023PJC9</accession>
<organism evidence="7">
    <name type="scientific">Nannochloropsis oculata</name>
    <dbReference type="NCBI Taxonomy" id="43925"/>
    <lineage>
        <taxon>Eukaryota</taxon>
        <taxon>Sar</taxon>
        <taxon>Stramenopiles</taxon>
        <taxon>Ochrophyta</taxon>
        <taxon>Eustigmatophyceae</taxon>
        <taxon>Eustigmatales</taxon>
        <taxon>Monodopsidaceae</taxon>
        <taxon>Nannochloropsis</taxon>
    </lineage>
</organism>
<dbReference type="NCBIfam" id="TIGR01029">
    <property type="entry name" value="rpsG_bact"/>
    <property type="match status" value="1"/>
</dbReference>
<dbReference type="SUPFAM" id="SSF47973">
    <property type="entry name" value="Ribosomal protein S7"/>
    <property type="match status" value="1"/>
</dbReference>
<dbReference type="InterPro" id="IPR023798">
    <property type="entry name" value="Ribosomal_uS7_dom"/>
</dbReference>
<keyword evidence="5" id="KW-0687">Ribonucleoprotein</keyword>
<evidence type="ECO:0000313" key="7">
    <source>
        <dbReference type="EMBL" id="AHX25006.1"/>
    </source>
</evidence>
<proteinExistence type="inferred from homology"/>
<protein>
    <submittedName>
        <fullName evidence="7">30S ribosomal protein S7</fullName>
    </submittedName>
</protein>
<evidence type="ECO:0000256" key="2">
    <source>
        <dbReference type="ARBA" id="ARBA00022730"/>
    </source>
</evidence>
<keyword evidence="7" id="KW-0496">Mitochondrion</keyword>
<dbReference type="PIRSF" id="PIRSF002122">
    <property type="entry name" value="RPS7p_RPS7a_RPS5e_RPS7o"/>
    <property type="match status" value="1"/>
</dbReference>
<reference evidence="7" key="1">
    <citation type="journal article" date="2014" name="BMC Genomics">
        <title>A pangenomic analysis of the Nannochloropsis organellar genomes reveals novel genetic variations in key metabolic genes.</title>
        <authorList>
            <person name="Starkenburg S.R."/>
            <person name="Kwon K.J."/>
            <person name="Jha R.K."/>
            <person name="McKay C."/>
            <person name="Jacobs M."/>
            <person name="Chertkov O."/>
            <person name="Twary S."/>
            <person name="Rocap G."/>
            <person name="Cattolico R.A."/>
        </authorList>
    </citation>
    <scope>NUCLEOTIDE SEQUENCE</scope>
    <source>
        <strain evidence="7">CCMP525</strain>
    </source>
</reference>
<comment type="similarity">
    <text evidence="1">Belongs to the universal ribosomal protein uS7 family.</text>
</comment>
<dbReference type="PANTHER" id="PTHR11205">
    <property type="entry name" value="RIBOSOMAL PROTEIN S7"/>
    <property type="match status" value="1"/>
</dbReference>
<gene>
    <name evidence="7" type="primary">rps7</name>
    <name evidence="7" type="ORF">NaocMp0038</name>
</gene>
<feature type="domain" description="Small ribosomal subunit protein uS7" evidence="6">
    <location>
        <begin position="6"/>
        <end position="137"/>
    </location>
</feature>
<keyword evidence="2" id="KW-0699">rRNA-binding</keyword>
<dbReference type="GO" id="GO:0003735">
    <property type="term" value="F:structural constituent of ribosome"/>
    <property type="evidence" value="ECO:0007669"/>
    <property type="project" value="InterPro"/>
</dbReference>
<dbReference type="InterPro" id="IPR036823">
    <property type="entry name" value="Ribosomal_uS7_dom_sf"/>
</dbReference>
<dbReference type="InterPro" id="IPR005717">
    <property type="entry name" value="Ribosomal_uS7_bac/org-type"/>
</dbReference>
<sequence>MLDSKKKAQYLTRKFVNLLMVDGKKEKAEKIFLESLNYIYKKEKKEGMATFFQALENSKPLVEVRSVRRGGANYQVPVPLQEKRSLSLGMKWLIDAARKKGGSASLNLCITLLEASKNQGDCVKKRESIHMVALKNRSFTHFRWF</sequence>
<dbReference type="InterPro" id="IPR000235">
    <property type="entry name" value="Ribosomal_uS7"/>
</dbReference>
<dbReference type="GO" id="GO:0006412">
    <property type="term" value="P:translation"/>
    <property type="evidence" value="ECO:0007669"/>
    <property type="project" value="InterPro"/>
</dbReference>
<evidence type="ECO:0000256" key="3">
    <source>
        <dbReference type="ARBA" id="ARBA00022884"/>
    </source>
</evidence>
<dbReference type="EMBL" id="KJ410688">
    <property type="protein sequence ID" value="AHX25006.1"/>
    <property type="molecule type" value="Genomic_DNA"/>
</dbReference>
<evidence type="ECO:0000256" key="1">
    <source>
        <dbReference type="ARBA" id="ARBA00007151"/>
    </source>
</evidence>
<evidence type="ECO:0000259" key="6">
    <source>
        <dbReference type="Pfam" id="PF00177"/>
    </source>
</evidence>